<feature type="region of interest" description="Disordered" evidence="1">
    <location>
        <begin position="445"/>
        <end position="469"/>
    </location>
</feature>
<feature type="compositionally biased region" description="Basic and acidic residues" evidence="1">
    <location>
        <begin position="315"/>
        <end position="326"/>
    </location>
</feature>
<comment type="caution">
    <text evidence="2">The sequence shown here is derived from an EMBL/GenBank/DDBJ whole genome shotgun (WGS) entry which is preliminary data.</text>
</comment>
<protein>
    <recommendedName>
        <fullName evidence="4">CCHC-type domain-containing protein</fullName>
    </recommendedName>
</protein>
<organism evidence="2 3">
    <name type="scientific">Mycena albidolilacea</name>
    <dbReference type="NCBI Taxonomy" id="1033008"/>
    <lineage>
        <taxon>Eukaryota</taxon>
        <taxon>Fungi</taxon>
        <taxon>Dikarya</taxon>
        <taxon>Basidiomycota</taxon>
        <taxon>Agaricomycotina</taxon>
        <taxon>Agaricomycetes</taxon>
        <taxon>Agaricomycetidae</taxon>
        <taxon>Agaricales</taxon>
        <taxon>Marasmiineae</taxon>
        <taxon>Mycenaceae</taxon>
        <taxon>Mycena</taxon>
    </lineage>
</organism>
<evidence type="ECO:0008006" key="4">
    <source>
        <dbReference type="Google" id="ProtNLM"/>
    </source>
</evidence>
<dbReference type="AlphaFoldDB" id="A0AAD7EHA5"/>
<keyword evidence="3" id="KW-1185">Reference proteome</keyword>
<proteinExistence type="predicted"/>
<reference evidence="2" key="1">
    <citation type="submission" date="2023-03" db="EMBL/GenBank/DDBJ databases">
        <title>Massive genome expansion in bonnet fungi (Mycena s.s.) driven by repeated elements and novel gene families across ecological guilds.</title>
        <authorList>
            <consortium name="Lawrence Berkeley National Laboratory"/>
            <person name="Harder C.B."/>
            <person name="Miyauchi S."/>
            <person name="Viragh M."/>
            <person name="Kuo A."/>
            <person name="Thoen E."/>
            <person name="Andreopoulos B."/>
            <person name="Lu D."/>
            <person name="Skrede I."/>
            <person name="Drula E."/>
            <person name="Henrissat B."/>
            <person name="Morin E."/>
            <person name="Kohler A."/>
            <person name="Barry K."/>
            <person name="LaButti K."/>
            <person name="Morin E."/>
            <person name="Salamov A."/>
            <person name="Lipzen A."/>
            <person name="Mereny Z."/>
            <person name="Hegedus B."/>
            <person name="Baldrian P."/>
            <person name="Stursova M."/>
            <person name="Weitz H."/>
            <person name="Taylor A."/>
            <person name="Grigoriev I.V."/>
            <person name="Nagy L.G."/>
            <person name="Martin F."/>
            <person name="Kauserud H."/>
        </authorList>
    </citation>
    <scope>NUCLEOTIDE SEQUENCE</scope>
    <source>
        <strain evidence="2">CBHHK002</strain>
    </source>
</reference>
<gene>
    <name evidence="2" type="ORF">DFH08DRAFT_817107</name>
</gene>
<evidence type="ECO:0000313" key="3">
    <source>
        <dbReference type="Proteomes" id="UP001218218"/>
    </source>
</evidence>
<name>A0AAD7EHA5_9AGAR</name>
<sequence length="702" mass="78735">MASVLQRLLSRVTRPLTEGLQRYISLLLWLLPTVKPSKLRCASPDPCHITLCHDPVRRNLFPAVATAHNTLPDSEHLQMILNTPVTIHPRMTTGLAAYVQQVAAYVQKHGSCKPNHNHPYPLTPGTMPVASGECHKCGLNGHFGPGCSAAVYLCVPAIEEEWRRIVQSICTRAAHTQATAVNIVADADDGADVFGGSTEYNAQTITRGSRAPPTRQAPSPAPCTPVEQIDQPDITGQQLREHWRHKNSDRDWWRTPPSAADITQEDATGGRDTPPARQVDSAPSTIPVHPDDTSDAANAVPRVKSSAQRRRAIKERREREQKATEAREREQAVAVRKMAAEARAVLKALVGKQGVAREPFTNEERSAWWRMKALGNGGRNHRHMRNSEGNSRFPSREVPPHLDLVPVRVSDTTGCRKPRRPHKPEEQGGKWLIWLKIRPRVENSEPTAPHVQNLGGSSRSPPREVKSAWRKKTKPFIDTHIDSCLPQLCDGVSNLGEPAPDWRGIWHINMEENGDNLGVEQPEAAARTDKSLFTRKTNPRDPWRMAEVKWRITPGKGNVVADGLSRKFVGVPLTRGDGHEWTVCEDWEARTRVTHAFFHIAEESQYSDLLTRFKDENIFRQVIEALLELDHGTSPRERRRARHRALDFYIEDDRLWKLGLKTIRGRDRVECVTKAEATELAHTAHTHTAQPLSPRPHQDPAA</sequence>
<evidence type="ECO:0000256" key="1">
    <source>
        <dbReference type="SAM" id="MobiDB-lite"/>
    </source>
</evidence>
<feature type="region of interest" description="Disordered" evidence="1">
    <location>
        <begin position="680"/>
        <end position="702"/>
    </location>
</feature>
<evidence type="ECO:0000313" key="2">
    <source>
        <dbReference type="EMBL" id="KAJ7325427.1"/>
    </source>
</evidence>
<dbReference type="EMBL" id="JARIHO010000044">
    <property type="protein sequence ID" value="KAJ7325427.1"/>
    <property type="molecule type" value="Genomic_DNA"/>
</dbReference>
<feature type="region of interest" description="Disordered" evidence="1">
    <location>
        <begin position="378"/>
        <end position="399"/>
    </location>
</feature>
<dbReference type="Proteomes" id="UP001218218">
    <property type="component" value="Unassembled WGS sequence"/>
</dbReference>
<feature type="region of interest" description="Disordered" evidence="1">
    <location>
        <begin position="242"/>
        <end position="326"/>
    </location>
</feature>
<feature type="region of interest" description="Disordered" evidence="1">
    <location>
        <begin position="203"/>
        <end position="229"/>
    </location>
</feature>
<feature type="compositionally biased region" description="Low complexity" evidence="1">
    <location>
        <begin position="680"/>
        <end position="689"/>
    </location>
</feature>
<accession>A0AAD7EHA5</accession>